<evidence type="ECO:0000313" key="4">
    <source>
        <dbReference type="Proteomes" id="UP000004221"/>
    </source>
</evidence>
<dbReference type="CDD" id="cd01189">
    <property type="entry name" value="INT_ICEBs1_C_like"/>
    <property type="match status" value="1"/>
</dbReference>
<feature type="domain" description="Tyr recombinase" evidence="2">
    <location>
        <begin position="4"/>
        <end position="203"/>
    </location>
</feature>
<dbReference type="PANTHER" id="PTHR30349:SF91">
    <property type="entry name" value="INTA PROTEIN"/>
    <property type="match status" value="1"/>
</dbReference>
<dbReference type="Proteomes" id="UP000004221">
    <property type="component" value="Unassembled WGS sequence"/>
</dbReference>
<dbReference type="GO" id="GO:0015074">
    <property type="term" value="P:DNA integration"/>
    <property type="evidence" value="ECO:0007669"/>
    <property type="project" value="InterPro"/>
</dbReference>
<reference evidence="3 4" key="1">
    <citation type="journal article" date="2012" name="ISME J.">
        <title>Nitrification expanded: discovery, physiology and genomics of a nitrite-oxidizing bacterium from the phylum Chloroflexi.</title>
        <authorList>
            <person name="Sorokin D.Y."/>
            <person name="Lucker S."/>
            <person name="Vejmelkova D."/>
            <person name="Kostrikina N.A."/>
            <person name="Kleerebezem R."/>
            <person name="Rijpstra W.I."/>
            <person name="Damste J.S."/>
            <person name="Le Paslier D."/>
            <person name="Muyzer G."/>
            <person name="Wagner M."/>
            <person name="van Loosdrecht M.C."/>
            <person name="Daims H."/>
        </authorList>
    </citation>
    <scope>NUCLEOTIDE SEQUENCE [LARGE SCALE GENOMIC DNA]</scope>
    <source>
        <strain evidence="4">none</strain>
    </source>
</reference>
<keyword evidence="1" id="KW-0233">DNA recombination</keyword>
<sequence>MKRSEIRPLTPEQARQFLQVAKGDRLEALYSVAIALGLRQGEALGLRWEDVDMQQGWVQARMALQRVDGKLQLVEPKTEKSRRAIKIPAVVRDALREHRVRQLRERLLAGQAWQEHGLVFTTTIGTPLDARNVVRQFHRLRTRAGLSWLRFHDLRHAYGPLLAAQGSIPGGDGADGPFAAECHHAGLYSCCPGAGARGGGQDRRCARSTLNMLPPSPGCSATRTPASPCVSTRTSHYRGGGGSSGRARCCLRAARS</sequence>
<proteinExistence type="predicted"/>
<evidence type="ECO:0000256" key="1">
    <source>
        <dbReference type="ARBA" id="ARBA00023172"/>
    </source>
</evidence>
<dbReference type="Pfam" id="PF00589">
    <property type="entry name" value="Phage_integrase"/>
    <property type="match status" value="1"/>
</dbReference>
<keyword evidence="4" id="KW-1185">Reference proteome</keyword>
<dbReference type="InterPro" id="IPR002104">
    <property type="entry name" value="Integrase_catalytic"/>
</dbReference>
<dbReference type="PANTHER" id="PTHR30349">
    <property type="entry name" value="PHAGE INTEGRASE-RELATED"/>
    <property type="match status" value="1"/>
</dbReference>
<dbReference type="Gene3D" id="1.10.443.10">
    <property type="entry name" value="Intergrase catalytic core"/>
    <property type="match status" value="1"/>
</dbReference>
<gene>
    <name evidence="3" type="ORF">NITHO_3980004</name>
</gene>
<dbReference type="GO" id="GO:0003677">
    <property type="term" value="F:DNA binding"/>
    <property type="evidence" value="ECO:0007669"/>
    <property type="project" value="InterPro"/>
</dbReference>
<dbReference type="PROSITE" id="PS51898">
    <property type="entry name" value="TYR_RECOMBINASE"/>
    <property type="match status" value="1"/>
</dbReference>
<dbReference type="InterPro" id="IPR011010">
    <property type="entry name" value="DNA_brk_join_enz"/>
</dbReference>
<evidence type="ECO:0000313" key="3">
    <source>
        <dbReference type="EMBL" id="CCF84805.1"/>
    </source>
</evidence>
<dbReference type="SUPFAM" id="SSF56349">
    <property type="entry name" value="DNA breaking-rejoining enzymes"/>
    <property type="match status" value="1"/>
</dbReference>
<name>I4EJE3_9BACT</name>
<dbReference type="EMBL" id="CAGS01000332">
    <property type="protein sequence ID" value="CCF84805.1"/>
    <property type="molecule type" value="Genomic_DNA"/>
</dbReference>
<accession>I4EJE3</accession>
<organism evidence="3 4">
    <name type="scientific">Nitrolancea hollandica Lb</name>
    <dbReference type="NCBI Taxonomy" id="1129897"/>
    <lineage>
        <taxon>Bacteria</taxon>
        <taxon>Pseudomonadati</taxon>
        <taxon>Thermomicrobiota</taxon>
        <taxon>Thermomicrobia</taxon>
        <taxon>Sphaerobacterales</taxon>
        <taxon>Sphaerobacterineae</taxon>
        <taxon>Sphaerobacteraceae</taxon>
        <taxon>Nitrolancea</taxon>
    </lineage>
</organism>
<evidence type="ECO:0000259" key="2">
    <source>
        <dbReference type="PROSITE" id="PS51898"/>
    </source>
</evidence>
<comment type="caution">
    <text evidence="3">The sequence shown here is derived from an EMBL/GenBank/DDBJ whole genome shotgun (WGS) entry which is preliminary data.</text>
</comment>
<dbReference type="InterPro" id="IPR013762">
    <property type="entry name" value="Integrase-like_cat_sf"/>
</dbReference>
<dbReference type="InterPro" id="IPR050090">
    <property type="entry name" value="Tyrosine_recombinase_XerCD"/>
</dbReference>
<protein>
    <recommendedName>
        <fullName evidence="2">Tyr recombinase domain-containing protein</fullName>
    </recommendedName>
</protein>
<dbReference type="GO" id="GO:0006310">
    <property type="term" value="P:DNA recombination"/>
    <property type="evidence" value="ECO:0007669"/>
    <property type="project" value="UniProtKB-KW"/>
</dbReference>
<dbReference type="AlphaFoldDB" id="I4EJE3"/>